<dbReference type="PANTHER" id="PTHR28243">
    <property type="entry name" value="AGL049CP"/>
    <property type="match status" value="1"/>
</dbReference>
<keyword evidence="4" id="KW-1185">Reference proteome</keyword>
<dbReference type="Gene3D" id="2.30.110.10">
    <property type="entry name" value="Electron Transport, Fmn-binding Protein, Chain A"/>
    <property type="match status" value="1"/>
</dbReference>
<accession>A0ABQ9P9H7</accession>
<organism evidence="3 4">
    <name type="scientific">Coniosporium apollinis</name>
    <dbReference type="NCBI Taxonomy" id="61459"/>
    <lineage>
        <taxon>Eukaryota</taxon>
        <taxon>Fungi</taxon>
        <taxon>Dikarya</taxon>
        <taxon>Ascomycota</taxon>
        <taxon>Pezizomycotina</taxon>
        <taxon>Dothideomycetes</taxon>
        <taxon>Dothideomycetes incertae sedis</taxon>
        <taxon>Coniosporium</taxon>
    </lineage>
</organism>
<evidence type="ECO:0000313" key="4">
    <source>
        <dbReference type="Proteomes" id="UP001172684"/>
    </source>
</evidence>
<evidence type="ECO:0000259" key="2">
    <source>
        <dbReference type="Pfam" id="PF12766"/>
    </source>
</evidence>
<feature type="domain" description="Pyridoxamine 5'-phosphate oxidase Alr4036 family FMN-binding" evidence="2">
    <location>
        <begin position="13"/>
        <end position="142"/>
    </location>
</feature>
<gene>
    <name evidence="3" type="ORF">H2201_000400</name>
</gene>
<protein>
    <recommendedName>
        <fullName evidence="2">Pyridoxamine 5'-phosphate oxidase Alr4036 family FMN-binding domain-containing protein</fullName>
    </recommendedName>
</protein>
<evidence type="ECO:0000256" key="1">
    <source>
        <dbReference type="SAM" id="MobiDB-lite"/>
    </source>
</evidence>
<name>A0ABQ9P9H7_9PEZI</name>
<reference evidence="3" key="1">
    <citation type="submission" date="2022-10" db="EMBL/GenBank/DDBJ databases">
        <title>Culturing micro-colonial fungi from biological soil crusts in the Mojave desert and describing Neophaeococcomyces mojavensis, and introducing the new genera and species Taxawa tesnikishii.</title>
        <authorList>
            <person name="Kurbessoian T."/>
            <person name="Stajich J.E."/>
        </authorList>
    </citation>
    <scope>NUCLEOTIDE SEQUENCE</scope>
    <source>
        <strain evidence="3">TK_1</strain>
    </source>
</reference>
<evidence type="ECO:0000313" key="3">
    <source>
        <dbReference type="EMBL" id="KAJ9669533.1"/>
    </source>
</evidence>
<dbReference type="InterPro" id="IPR012349">
    <property type="entry name" value="Split_barrel_FMN-bd"/>
</dbReference>
<sequence length="277" mass="30720">MSTTAGSQAKSPAPWKADFLSHISKMPSPEFVLATLQAAPAGSPTPYIPRARYCIFRGMWAELPENKHNEAPMNDHVYESEMPTFTSDVRMEKIPQLFASSAGHAESVEQAQGSGGGGPVEAVWWVKETGTQWRIKGKAFVVGPDIEDAEESSGVRTVKSEVGKGMRCVKEEGKEGWSWKRELTAQFGNNSPGLRGTFRAPPPGRPKSEPYDDKELELGTKVEDLNDPVARKNFRVVIIKPEEVEATDISDPATARRHRYTYVGKDGEEWKTEETWP</sequence>
<dbReference type="PANTHER" id="PTHR28243:SF1">
    <property type="entry name" value="PYRIDOXAMINE 5'-PHOSPHATE OXIDASE ALR4036 FAMILY FMN-BINDING DOMAIN-CONTAINING PROTEIN"/>
    <property type="match status" value="1"/>
</dbReference>
<dbReference type="Proteomes" id="UP001172684">
    <property type="component" value="Unassembled WGS sequence"/>
</dbReference>
<feature type="region of interest" description="Disordered" evidence="1">
    <location>
        <begin position="190"/>
        <end position="213"/>
    </location>
</feature>
<dbReference type="SUPFAM" id="SSF50475">
    <property type="entry name" value="FMN-binding split barrel"/>
    <property type="match status" value="1"/>
</dbReference>
<dbReference type="InterPro" id="IPR024624">
    <property type="entry name" value="Pyridox_Oxase_Alr4036_FMN-bd"/>
</dbReference>
<comment type="caution">
    <text evidence="3">The sequence shown here is derived from an EMBL/GenBank/DDBJ whole genome shotgun (WGS) entry which is preliminary data.</text>
</comment>
<dbReference type="Pfam" id="PF12766">
    <property type="entry name" value="Pyridox_oxase_2"/>
    <property type="match status" value="1"/>
</dbReference>
<proteinExistence type="predicted"/>
<dbReference type="EMBL" id="JAPDRL010000002">
    <property type="protein sequence ID" value="KAJ9669533.1"/>
    <property type="molecule type" value="Genomic_DNA"/>
</dbReference>